<proteinExistence type="predicted"/>
<evidence type="ECO:0000313" key="1">
    <source>
        <dbReference type="EMBL" id="PZD71002.1"/>
    </source>
</evidence>
<dbReference type="AlphaFoldDB" id="A0A2W1JIX2"/>
<reference evidence="1 2" key="1">
    <citation type="journal article" date="2018" name="Sci. Rep.">
        <title>A novel species of the marine cyanobacterium Acaryochloris with a unique pigment content and lifestyle.</title>
        <authorList>
            <person name="Partensky F."/>
            <person name="Six C."/>
            <person name="Ratin M."/>
            <person name="Garczarek L."/>
            <person name="Vaulot D."/>
            <person name="Probert I."/>
            <person name="Calteau A."/>
            <person name="Gourvil P."/>
            <person name="Marie D."/>
            <person name="Grebert T."/>
            <person name="Bouchier C."/>
            <person name="Le Panse S."/>
            <person name="Gachenot M."/>
            <person name="Rodriguez F."/>
            <person name="Garrido J.L."/>
        </authorList>
    </citation>
    <scope>NUCLEOTIDE SEQUENCE [LARGE SCALE GENOMIC DNA]</scope>
    <source>
        <strain evidence="1 2">RCC1774</strain>
    </source>
</reference>
<dbReference type="EMBL" id="PQWO01000023">
    <property type="protein sequence ID" value="PZD71002.1"/>
    <property type="molecule type" value="Genomic_DNA"/>
</dbReference>
<comment type="caution">
    <text evidence="1">The sequence shown here is derived from an EMBL/GenBank/DDBJ whole genome shotgun (WGS) entry which is preliminary data.</text>
</comment>
<sequence length="65" mass="7145">MVEDRTAVIKFAQPVSPGTALRVELSSVRTLSMLGRVWLMPVTVRGTESAKDLSVGMARIHTYNN</sequence>
<gene>
    <name evidence="1" type="ORF">C1752_08444</name>
</gene>
<evidence type="ECO:0000313" key="2">
    <source>
        <dbReference type="Proteomes" id="UP000248857"/>
    </source>
</evidence>
<keyword evidence="2" id="KW-1185">Reference proteome</keyword>
<accession>A0A2W1JIX2</accession>
<dbReference type="Proteomes" id="UP000248857">
    <property type="component" value="Unassembled WGS sequence"/>
</dbReference>
<name>A0A2W1JIX2_9CYAN</name>
<protein>
    <submittedName>
        <fullName evidence="1">Uncharacterized protein</fullName>
    </submittedName>
</protein>
<organism evidence="1 2">
    <name type="scientific">Acaryochloris thomasi RCC1774</name>
    <dbReference type="NCBI Taxonomy" id="1764569"/>
    <lineage>
        <taxon>Bacteria</taxon>
        <taxon>Bacillati</taxon>
        <taxon>Cyanobacteriota</taxon>
        <taxon>Cyanophyceae</taxon>
        <taxon>Acaryochloridales</taxon>
        <taxon>Acaryochloridaceae</taxon>
        <taxon>Acaryochloris</taxon>
        <taxon>Acaryochloris thomasi</taxon>
    </lineage>
</organism>